<dbReference type="PANTHER" id="PTHR31832">
    <property type="entry name" value="B-BOX ZINC FINGER PROTEIN 22"/>
    <property type="match status" value="1"/>
</dbReference>
<evidence type="ECO:0000256" key="2">
    <source>
        <dbReference type="ARBA" id="ARBA00022723"/>
    </source>
</evidence>
<evidence type="ECO:0000256" key="4">
    <source>
        <dbReference type="ARBA" id="ARBA00022771"/>
    </source>
</evidence>
<dbReference type="EMBL" id="BMAC01000465">
    <property type="protein sequence ID" value="GFP96966.1"/>
    <property type="molecule type" value="Genomic_DNA"/>
</dbReference>
<evidence type="ECO:0000256" key="5">
    <source>
        <dbReference type="ARBA" id="ARBA00022833"/>
    </source>
</evidence>
<keyword evidence="6" id="KW-0805">Transcription regulation</keyword>
<evidence type="ECO:0000259" key="10">
    <source>
        <dbReference type="PROSITE" id="PS50119"/>
    </source>
</evidence>
<gene>
    <name evidence="11" type="ORF">PHJA_001840700</name>
</gene>
<evidence type="ECO:0000256" key="8">
    <source>
        <dbReference type="ARBA" id="ARBA00023242"/>
    </source>
</evidence>
<keyword evidence="3" id="KW-0677">Repeat</keyword>
<evidence type="ECO:0000256" key="6">
    <source>
        <dbReference type="ARBA" id="ARBA00023015"/>
    </source>
</evidence>
<dbReference type="InterPro" id="IPR000315">
    <property type="entry name" value="Znf_B-box"/>
</dbReference>
<evidence type="ECO:0000256" key="7">
    <source>
        <dbReference type="ARBA" id="ARBA00023163"/>
    </source>
</evidence>
<dbReference type="InterPro" id="IPR051979">
    <property type="entry name" value="B-box_zinc_finger"/>
</dbReference>
<evidence type="ECO:0000313" key="11">
    <source>
        <dbReference type="EMBL" id="GFP96966.1"/>
    </source>
</evidence>
<sequence>MKIQCDVCGKEAAAVFCTADEAALCHSCDNRVNNANNLANKHPRFSLLNPQFKQSPLCDICQVII</sequence>
<comment type="caution">
    <text evidence="11">The sequence shown here is derived from an EMBL/GenBank/DDBJ whole genome shotgun (WGS) entry which is preliminary data.</text>
</comment>
<dbReference type="AlphaFoldDB" id="A0A830CCN5"/>
<dbReference type="PANTHER" id="PTHR31832:SF87">
    <property type="entry name" value="B-BOX ZINC FINGER PROTEIN 20"/>
    <property type="match status" value="1"/>
</dbReference>
<evidence type="ECO:0000256" key="1">
    <source>
        <dbReference type="ARBA" id="ARBA00004123"/>
    </source>
</evidence>
<comment type="subcellular location">
    <subcellularLocation>
        <location evidence="1">Nucleus</location>
    </subcellularLocation>
</comment>
<reference evidence="11" key="1">
    <citation type="submission" date="2020-07" db="EMBL/GenBank/DDBJ databases">
        <title>Ethylene signaling mediates host invasion by parasitic plants.</title>
        <authorList>
            <person name="Yoshida S."/>
        </authorList>
    </citation>
    <scope>NUCLEOTIDE SEQUENCE</scope>
    <source>
        <strain evidence="11">Okayama</strain>
    </source>
</reference>
<dbReference type="PROSITE" id="PS50119">
    <property type="entry name" value="ZF_BBOX"/>
    <property type="match status" value="1"/>
</dbReference>
<keyword evidence="12" id="KW-1185">Reference proteome</keyword>
<accession>A0A830CCN5</accession>
<evidence type="ECO:0000256" key="9">
    <source>
        <dbReference type="PROSITE-ProRule" id="PRU00024"/>
    </source>
</evidence>
<feature type="domain" description="B box-type" evidence="10">
    <location>
        <begin position="1"/>
        <end position="47"/>
    </location>
</feature>
<dbReference type="GO" id="GO:0006355">
    <property type="term" value="P:regulation of DNA-templated transcription"/>
    <property type="evidence" value="ECO:0007669"/>
    <property type="project" value="TreeGrafter"/>
</dbReference>
<dbReference type="InterPro" id="IPR049808">
    <property type="entry name" value="CONSTANS-like_Bbox1"/>
</dbReference>
<dbReference type="Proteomes" id="UP000653305">
    <property type="component" value="Unassembled WGS sequence"/>
</dbReference>
<dbReference type="SMART" id="SM00336">
    <property type="entry name" value="BBOX"/>
    <property type="match status" value="1"/>
</dbReference>
<keyword evidence="5" id="KW-0862">Zinc</keyword>
<dbReference type="CDD" id="cd19821">
    <property type="entry name" value="Bbox1_BBX-like"/>
    <property type="match status" value="1"/>
</dbReference>
<dbReference type="GO" id="GO:0005634">
    <property type="term" value="C:nucleus"/>
    <property type="evidence" value="ECO:0007669"/>
    <property type="project" value="UniProtKB-SubCell"/>
</dbReference>
<keyword evidence="8" id="KW-0539">Nucleus</keyword>
<evidence type="ECO:0000256" key="3">
    <source>
        <dbReference type="ARBA" id="ARBA00022737"/>
    </source>
</evidence>
<keyword evidence="2" id="KW-0479">Metal-binding</keyword>
<evidence type="ECO:0000313" key="12">
    <source>
        <dbReference type="Proteomes" id="UP000653305"/>
    </source>
</evidence>
<protein>
    <submittedName>
        <fullName evidence="11">B-box zinc finger protein 20</fullName>
    </submittedName>
</protein>
<dbReference type="GO" id="GO:0008270">
    <property type="term" value="F:zinc ion binding"/>
    <property type="evidence" value="ECO:0007669"/>
    <property type="project" value="UniProtKB-KW"/>
</dbReference>
<name>A0A830CCN5_9LAMI</name>
<dbReference type="Pfam" id="PF00643">
    <property type="entry name" value="zf-B_box"/>
    <property type="match status" value="1"/>
</dbReference>
<keyword evidence="7" id="KW-0804">Transcription</keyword>
<keyword evidence="4 9" id="KW-0863">Zinc-finger</keyword>
<organism evidence="11 12">
    <name type="scientific">Phtheirospermum japonicum</name>
    <dbReference type="NCBI Taxonomy" id="374723"/>
    <lineage>
        <taxon>Eukaryota</taxon>
        <taxon>Viridiplantae</taxon>
        <taxon>Streptophyta</taxon>
        <taxon>Embryophyta</taxon>
        <taxon>Tracheophyta</taxon>
        <taxon>Spermatophyta</taxon>
        <taxon>Magnoliopsida</taxon>
        <taxon>eudicotyledons</taxon>
        <taxon>Gunneridae</taxon>
        <taxon>Pentapetalae</taxon>
        <taxon>asterids</taxon>
        <taxon>lamiids</taxon>
        <taxon>Lamiales</taxon>
        <taxon>Orobanchaceae</taxon>
        <taxon>Orobanchaceae incertae sedis</taxon>
        <taxon>Phtheirospermum</taxon>
    </lineage>
</organism>
<dbReference type="GO" id="GO:0009640">
    <property type="term" value="P:photomorphogenesis"/>
    <property type="evidence" value="ECO:0007669"/>
    <property type="project" value="TreeGrafter"/>
</dbReference>
<proteinExistence type="predicted"/>